<evidence type="ECO:0000313" key="3">
    <source>
        <dbReference type="Proteomes" id="UP000294513"/>
    </source>
</evidence>
<protein>
    <submittedName>
        <fullName evidence="2">DUF2752 domain-containing protein</fullName>
    </submittedName>
</protein>
<comment type="caution">
    <text evidence="2">The sequence shown here is derived from an EMBL/GenBank/DDBJ whole genome shotgun (WGS) entry which is preliminary data.</text>
</comment>
<feature type="transmembrane region" description="Helical" evidence="1">
    <location>
        <begin position="126"/>
        <end position="145"/>
    </location>
</feature>
<evidence type="ECO:0000256" key="1">
    <source>
        <dbReference type="SAM" id="Phobius"/>
    </source>
</evidence>
<keyword evidence="1" id="KW-0812">Transmembrane</keyword>
<dbReference type="InterPro" id="IPR021215">
    <property type="entry name" value="DUF2752"/>
</dbReference>
<organism evidence="2 3">
    <name type="scientific">Actinomadura rubrisoli</name>
    <dbReference type="NCBI Taxonomy" id="2530368"/>
    <lineage>
        <taxon>Bacteria</taxon>
        <taxon>Bacillati</taxon>
        <taxon>Actinomycetota</taxon>
        <taxon>Actinomycetes</taxon>
        <taxon>Streptosporangiales</taxon>
        <taxon>Thermomonosporaceae</taxon>
        <taxon>Actinomadura</taxon>
    </lineage>
</organism>
<gene>
    <name evidence="2" type="ORF">E1298_43950</name>
</gene>
<name>A0A4R4ZVX0_9ACTN</name>
<dbReference type="OrthoDB" id="5966662at2"/>
<keyword evidence="1" id="KW-0472">Membrane</keyword>
<dbReference type="EMBL" id="SMKU01000500">
    <property type="protein sequence ID" value="TDD63333.1"/>
    <property type="molecule type" value="Genomic_DNA"/>
</dbReference>
<dbReference type="AlphaFoldDB" id="A0A4R4ZVX0"/>
<dbReference type="Proteomes" id="UP000294513">
    <property type="component" value="Unassembled WGS sequence"/>
</dbReference>
<evidence type="ECO:0000313" key="2">
    <source>
        <dbReference type="EMBL" id="TDD63333.1"/>
    </source>
</evidence>
<keyword evidence="3" id="KW-1185">Reference proteome</keyword>
<keyword evidence="1" id="KW-1133">Transmembrane helix</keyword>
<sequence length="151" mass="16130">MLGGPSGRPENGRRGAAAVARARRLLGPGAVLVLAASVVSYVGAVDPNVDGHYPTCPFLALTGYQCPGCGSLRTIHALAHGQFGEAFGLNVLAVTMLPVLVFFWVRWTAARVRNRPSRTRAGDSRLIWALFGTIMLFWLVRNLPFGSVLAA</sequence>
<proteinExistence type="predicted"/>
<dbReference type="Pfam" id="PF10825">
    <property type="entry name" value="DUF2752"/>
    <property type="match status" value="1"/>
</dbReference>
<feature type="transmembrane region" description="Helical" evidence="1">
    <location>
        <begin position="25"/>
        <end position="44"/>
    </location>
</feature>
<reference evidence="2 3" key="1">
    <citation type="submission" date="2019-03" db="EMBL/GenBank/DDBJ databases">
        <title>Draft genome sequences of novel Actinobacteria.</title>
        <authorList>
            <person name="Sahin N."/>
            <person name="Ay H."/>
            <person name="Saygin H."/>
        </authorList>
    </citation>
    <scope>NUCLEOTIDE SEQUENCE [LARGE SCALE GENOMIC DNA]</scope>
    <source>
        <strain evidence="2 3">H3C3</strain>
    </source>
</reference>
<feature type="transmembrane region" description="Helical" evidence="1">
    <location>
        <begin position="86"/>
        <end position="105"/>
    </location>
</feature>
<accession>A0A4R4ZVX0</accession>